<evidence type="ECO:0000313" key="2">
    <source>
        <dbReference type="EMBL" id="KAF2100738.1"/>
    </source>
</evidence>
<proteinExistence type="predicted"/>
<evidence type="ECO:0000313" key="3">
    <source>
        <dbReference type="Proteomes" id="UP000799772"/>
    </source>
</evidence>
<gene>
    <name evidence="2" type="ORF">NA57DRAFT_74336</name>
</gene>
<evidence type="ECO:0000256" key="1">
    <source>
        <dbReference type="SAM" id="MobiDB-lite"/>
    </source>
</evidence>
<feature type="compositionally biased region" description="Gly residues" evidence="1">
    <location>
        <begin position="275"/>
        <end position="291"/>
    </location>
</feature>
<protein>
    <submittedName>
        <fullName evidence="2">Uncharacterized protein</fullName>
    </submittedName>
</protein>
<name>A0A9P4M7R1_9PEZI</name>
<feature type="compositionally biased region" description="Acidic residues" evidence="1">
    <location>
        <begin position="292"/>
        <end position="307"/>
    </location>
</feature>
<feature type="region of interest" description="Disordered" evidence="1">
    <location>
        <begin position="257"/>
        <end position="311"/>
    </location>
</feature>
<comment type="caution">
    <text evidence="2">The sequence shown here is derived from an EMBL/GenBank/DDBJ whole genome shotgun (WGS) entry which is preliminary data.</text>
</comment>
<dbReference type="AlphaFoldDB" id="A0A9P4M7R1"/>
<dbReference type="EMBL" id="ML978124">
    <property type="protein sequence ID" value="KAF2100738.1"/>
    <property type="molecule type" value="Genomic_DNA"/>
</dbReference>
<accession>A0A9P4M7R1</accession>
<dbReference type="Proteomes" id="UP000799772">
    <property type="component" value="Unassembled WGS sequence"/>
</dbReference>
<keyword evidence="3" id="KW-1185">Reference proteome</keyword>
<organism evidence="2 3">
    <name type="scientific">Rhizodiscina lignyota</name>
    <dbReference type="NCBI Taxonomy" id="1504668"/>
    <lineage>
        <taxon>Eukaryota</taxon>
        <taxon>Fungi</taxon>
        <taxon>Dikarya</taxon>
        <taxon>Ascomycota</taxon>
        <taxon>Pezizomycotina</taxon>
        <taxon>Dothideomycetes</taxon>
        <taxon>Pleosporomycetidae</taxon>
        <taxon>Aulographales</taxon>
        <taxon>Rhizodiscinaceae</taxon>
        <taxon>Rhizodiscina</taxon>
    </lineage>
</organism>
<reference evidence="2" key="1">
    <citation type="journal article" date="2020" name="Stud. Mycol.">
        <title>101 Dothideomycetes genomes: a test case for predicting lifestyles and emergence of pathogens.</title>
        <authorList>
            <person name="Haridas S."/>
            <person name="Albert R."/>
            <person name="Binder M."/>
            <person name="Bloem J."/>
            <person name="Labutti K."/>
            <person name="Salamov A."/>
            <person name="Andreopoulos B."/>
            <person name="Baker S."/>
            <person name="Barry K."/>
            <person name="Bills G."/>
            <person name="Bluhm B."/>
            <person name="Cannon C."/>
            <person name="Castanera R."/>
            <person name="Culley D."/>
            <person name="Daum C."/>
            <person name="Ezra D."/>
            <person name="Gonzalez J."/>
            <person name="Henrissat B."/>
            <person name="Kuo A."/>
            <person name="Liang C."/>
            <person name="Lipzen A."/>
            <person name="Lutzoni F."/>
            <person name="Magnuson J."/>
            <person name="Mondo S."/>
            <person name="Nolan M."/>
            <person name="Ohm R."/>
            <person name="Pangilinan J."/>
            <person name="Park H.-J."/>
            <person name="Ramirez L."/>
            <person name="Alfaro M."/>
            <person name="Sun H."/>
            <person name="Tritt A."/>
            <person name="Yoshinaga Y."/>
            <person name="Zwiers L.-H."/>
            <person name="Turgeon B."/>
            <person name="Goodwin S."/>
            <person name="Spatafora J."/>
            <person name="Crous P."/>
            <person name="Grigoriev I."/>
        </authorList>
    </citation>
    <scope>NUCLEOTIDE SEQUENCE</scope>
    <source>
        <strain evidence="2">CBS 133067</strain>
    </source>
</reference>
<sequence length="379" mass="43362">MTSNTIHSAAPANDFRLLRLPTELRWMIYEYVLGRSGTWLDLDPFTGLSNRRSILILLHISRALRRDILTSFTVVGHFYYNFAPAKIDESHSPLHHRRPVEHSRCSYPRSPPLVKDGVTLPDACLGSNSGLLQLFLDFSSQHLQIHLMHWLACPLRGPRDMILAFCRMLRREMLQHKQQAVFTIGMDDYYGQGHFFQDFGNEAFGLWKRVEGMFICLPAHRALWPKYLESRKFPLNRTTRHGIEFLRLQTDYGEVDDGEVNNGVVENGEGDNGGDDTGGNDNGGYDTGGNDNGEDDGGEESDEETEEAVWRRDEAGFTSMGVWRTSGGRRVFEPRYAVLDEDVMQPWDEYCHEKGLLYSSARVPWVRLARKPLIKSYTL</sequence>